<protein>
    <submittedName>
        <fullName evidence="9">Putative permease</fullName>
    </submittedName>
</protein>
<feature type="domain" description="ABC3 transporter permease C-terminal" evidence="7">
    <location>
        <begin position="291"/>
        <end position="408"/>
    </location>
</feature>
<evidence type="ECO:0000256" key="3">
    <source>
        <dbReference type="ARBA" id="ARBA00022692"/>
    </source>
</evidence>
<dbReference type="InterPro" id="IPR003838">
    <property type="entry name" value="ABC3_permease_C"/>
</dbReference>
<feature type="transmembrane region" description="Helical" evidence="6">
    <location>
        <begin position="425"/>
        <end position="449"/>
    </location>
</feature>
<feature type="domain" description="MacB-like periplasmic core" evidence="8">
    <location>
        <begin position="20"/>
        <end position="236"/>
    </location>
</feature>
<gene>
    <name evidence="9" type="ORF">LY11_05190</name>
</gene>
<evidence type="ECO:0000256" key="6">
    <source>
        <dbReference type="SAM" id="Phobius"/>
    </source>
</evidence>
<dbReference type="Pfam" id="PF12704">
    <property type="entry name" value="MacB_PCD"/>
    <property type="match status" value="1"/>
</dbReference>
<dbReference type="AlphaFoldDB" id="A0A327RW59"/>
<evidence type="ECO:0000256" key="2">
    <source>
        <dbReference type="ARBA" id="ARBA00022475"/>
    </source>
</evidence>
<keyword evidence="3 6" id="KW-0812">Transmembrane</keyword>
<proteinExistence type="predicted"/>
<dbReference type="InterPro" id="IPR025857">
    <property type="entry name" value="MacB_PCD"/>
</dbReference>
<feature type="transmembrane region" description="Helical" evidence="6">
    <location>
        <begin position="677"/>
        <end position="698"/>
    </location>
</feature>
<dbReference type="EMBL" id="QLLR01000051">
    <property type="protein sequence ID" value="RAJ20671.1"/>
    <property type="molecule type" value="Genomic_DNA"/>
</dbReference>
<keyword evidence="2" id="KW-1003">Cell membrane</keyword>
<dbReference type="STRING" id="188932.AY601_0233"/>
<dbReference type="PANTHER" id="PTHR30572">
    <property type="entry name" value="MEMBRANE COMPONENT OF TRANSPORTER-RELATED"/>
    <property type="match status" value="1"/>
</dbReference>
<dbReference type="Proteomes" id="UP000249754">
    <property type="component" value="Unassembled WGS sequence"/>
</dbReference>
<dbReference type="OrthoDB" id="1451596at2"/>
<organism evidence="9 10">
    <name type="scientific">Pedobacter cryoconitis</name>
    <dbReference type="NCBI Taxonomy" id="188932"/>
    <lineage>
        <taxon>Bacteria</taxon>
        <taxon>Pseudomonadati</taxon>
        <taxon>Bacteroidota</taxon>
        <taxon>Sphingobacteriia</taxon>
        <taxon>Sphingobacteriales</taxon>
        <taxon>Sphingobacteriaceae</taxon>
        <taxon>Pedobacter</taxon>
    </lineage>
</organism>
<keyword evidence="4 6" id="KW-1133">Transmembrane helix</keyword>
<feature type="transmembrane region" description="Helical" evidence="6">
    <location>
        <begin position="334"/>
        <end position="359"/>
    </location>
</feature>
<comment type="caution">
    <text evidence="9">The sequence shown here is derived from an EMBL/GenBank/DDBJ whole genome shotgun (WGS) entry which is preliminary data.</text>
</comment>
<dbReference type="RefSeq" id="WP_111636461.1">
    <property type="nucleotide sequence ID" value="NZ_QLLR01000051.1"/>
</dbReference>
<comment type="subcellular location">
    <subcellularLocation>
        <location evidence="1">Cell membrane</location>
        <topology evidence="1">Multi-pass membrane protein</topology>
    </subcellularLocation>
</comment>
<evidence type="ECO:0000259" key="8">
    <source>
        <dbReference type="Pfam" id="PF12704"/>
    </source>
</evidence>
<evidence type="ECO:0000313" key="10">
    <source>
        <dbReference type="Proteomes" id="UP000249754"/>
    </source>
</evidence>
<name>A0A327RW59_9SPHI</name>
<dbReference type="PANTHER" id="PTHR30572:SF18">
    <property type="entry name" value="ABC-TYPE MACROLIDE FAMILY EXPORT SYSTEM PERMEASE COMPONENT 2"/>
    <property type="match status" value="1"/>
</dbReference>
<dbReference type="InterPro" id="IPR050250">
    <property type="entry name" value="Macrolide_Exporter_MacB"/>
</dbReference>
<feature type="transmembrane region" description="Helical" evidence="6">
    <location>
        <begin position="718"/>
        <end position="740"/>
    </location>
</feature>
<evidence type="ECO:0000256" key="4">
    <source>
        <dbReference type="ARBA" id="ARBA00022989"/>
    </source>
</evidence>
<evidence type="ECO:0000259" key="7">
    <source>
        <dbReference type="Pfam" id="PF02687"/>
    </source>
</evidence>
<feature type="domain" description="ABC3 transporter permease C-terminal" evidence="7">
    <location>
        <begin position="677"/>
        <end position="790"/>
    </location>
</feature>
<feature type="transmembrane region" description="Helical" evidence="6">
    <location>
        <begin position="760"/>
        <end position="780"/>
    </location>
</feature>
<dbReference type="PROSITE" id="PS51257">
    <property type="entry name" value="PROKAR_LIPOPROTEIN"/>
    <property type="match status" value="1"/>
</dbReference>
<feature type="transmembrane region" description="Helical" evidence="6">
    <location>
        <begin position="21"/>
        <end position="41"/>
    </location>
</feature>
<dbReference type="GO" id="GO:0022857">
    <property type="term" value="F:transmembrane transporter activity"/>
    <property type="evidence" value="ECO:0007669"/>
    <property type="project" value="TreeGrafter"/>
</dbReference>
<feature type="transmembrane region" description="Helical" evidence="6">
    <location>
        <begin position="289"/>
        <end position="313"/>
    </location>
</feature>
<sequence length="797" mass="89300">MFRLNLKIALRNLWKHKGYTFINIAGLSIGMASCILIFIFVRYQLSFDQQFANKDRIYRVVSSWKYADKEDFQSGVPRPLAAAMRNDFGMLEEVAALQRAGGIIKVKDQSGKLRLKTAEDVFYIEPGFFRIFDYPWLEGNPQQALVQPNTVALSQKMASRFFGDWHKAVGQTFQYRDKTLKVTGVFADIPDNNSNPINIAIAYAGYENKDMKEWYTVSSSSEVYILLKKGVNIADLEGPKNAFLKKYYTDKESNGKEDHFFQPLAELHKDANYGNFSGKIMEKSQLTGLIAIGVFLLLTACINFINLATAQAIGRSKEIGVRKVMGGRRKQLMVQFLTETLTITIFALLIACVLTEAALPGMIGLFRENISFSIMDHPVIFVFMIVLVLLVSLVAGFYPAMVMSGFNPMLAIRNKVNLGNSGGAVLRKVLVVMQFTLTIILMTGTFIIMKQMKYIREKPLGFNPSAIAMVNVPGDSLSRLKYKFLKTKVENETGVRMASLCSSGPSSMDVDDINFSYNGKKPGFHVGSKYADADYFKTFDLKVISGKGFSGNDSLQEYIVNETFLKKLNIVSPEDAIGQKVSLGGSADQISIVGVVKDFNNTNLREAISPILFHKNSRKATVIAVKMNTQNIPATMKNIEAIWNSVYPDHVYMADFMEEKINKYYENERVIGTLFKAFALVIVFISFIGLFGLISFVATQRTKEMAIRKVLGASTLELVNMVNFSFMTLVLLANLMAWPIAYLLINKWLSGYAYRIELNIWPFLIVTSVSMIATLLTVSFRSFSAARANPVDALKDE</sequence>
<accession>A0A327RW59</accession>
<evidence type="ECO:0000313" key="9">
    <source>
        <dbReference type="EMBL" id="RAJ20671.1"/>
    </source>
</evidence>
<reference evidence="9 10" key="1">
    <citation type="submission" date="2018-06" db="EMBL/GenBank/DDBJ databases">
        <title>Genomic Encyclopedia of Archaeal and Bacterial Type Strains, Phase II (KMG-II): from individual species to whole genera.</title>
        <authorList>
            <person name="Goeker M."/>
        </authorList>
    </citation>
    <scope>NUCLEOTIDE SEQUENCE [LARGE SCALE GENOMIC DNA]</scope>
    <source>
        <strain evidence="9 10">DSM 14825</strain>
    </source>
</reference>
<dbReference type="Pfam" id="PF02687">
    <property type="entry name" value="FtsX"/>
    <property type="match status" value="2"/>
</dbReference>
<evidence type="ECO:0000256" key="1">
    <source>
        <dbReference type="ARBA" id="ARBA00004651"/>
    </source>
</evidence>
<dbReference type="GO" id="GO:0005886">
    <property type="term" value="C:plasma membrane"/>
    <property type="evidence" value="ECO:0007669"/>
    <property type="project" value="UniProtKB-SubCell"/>
</dbReference>
<keyword evidence="5 6" id="KW-0472">Membrane</keyword>
<feature type="transmembrane region" description="Helical" evidence="6">
    <location>
        <begin position="379"/>
        <end position="404"/>
    </location>
</feature>
<evidence type="ECO:0000256" key="5">
    <source>
        <dbReference type="ARBA" id="ARBA00023136"/>
    </source>
</evidence>